<evidence type="ECO:0000259" key="13">
    <source>
        <dbReference type="PROSITE" id="PS50011"/>
    </source>
</evidence>
<keyword evidence="8" id="KW-0418">Kinase</keyword>
<dbReference type="PROSITE" id="PS00108">
    <property type="entry name" value="PROTEIN_KINASE_ST"/>
    <property type="match status" value="1"/>
</dbReference>
<proteinExistence type="predicted"/>
<keyword evidence="9" id="KW-0067">ATP-binding</keyword>
<sequence length="395" mass="44628">MTKNSYFGERALLFDEPRTATVEVSSPEAELWSIEKSTFSSIVKGKMQQELMHRIRLQDTDFTMKDLKTVRVIGAGAAGVVRLVMNKKTGNPRHVCLFFFGRSEANAILCQNPVAAYALKRVRKNQGKIPVEVKRECELLKAQEHPFIMRLVQTFETHKSVYILTELITGGELHGAIREIPTVLSRAQAQFYTGCLIIVLEELSEKNIIYRDLKPENVMLDAQGYLKLIDFGIAKKLEEGKTRTFTMIGTPHYMAPEIMRGHGYGTEVDLWSLGIILFEFVCGYLPFADELDDPTEVCTAVLKDPLEFHSRFKDAQCKAVIQGMLNRQPKKRLGAGMNGWEDIRNSEFFLIGHSGSTLFDKIMGRELEAPVMPKGEKYCEPTDIDFTLSDEGELG</sequence>
<gene>
    <name evidence="15" type="ORF">CCMP2556_LOCUS8145</name>
</gene>
<keyword evidence="16" id="KW-1185">Reference proteome</keyword>
<evidence type="ECO:0000256" key="2">
    <source>
        <dbReference type="ARBA" id="ARBA00022490"/>
    </source>
</evidence>
<dbReference type="EMBL" id="CAXAMN010003669">
    <property type="protein sequence ID" value="CAK9005637.1"/>
    <property type="molecule type" value="Genomic_DNA"/>
</dbReference>
<evidence type="ECO:0000313" key="15">
    <source>
        <dbReference type="EMBL" id="CAK9005637.1"/>
    </source>
</evidence>
<dbReference type="PROSITE" id="PS50011">
    <property type="entry name" value="PROTEIN_KINASE_DOM"/>
    <property type="match status" value="1"/>
</dbReference>
<keyword evidence="6" id="KW-0479">Metal-binding</keyword>
<dbReference type="PANTHER" id="PTHR24353">
    <property type="entry name" value="CYCLIC NUCLEOTIDE-DEPENDENT PROTEIN KINASE"/>
    <property type="match status" value="1"/>
</dbReference>
<keyword evidence="4" id="KW-0140">cGMP</keyword>
<dbReference type="InterPro" id="IPR018488">
    <property type="entry name" value="cNMP-bd_CS"/>
</dbReference>
<dbReference type="InterPro" id="IPR000719">
    <property type="entry name" value="Prot_kinase_dom"/>
</dbReference>
<dbReference type="InterPro" id="IPR018490">
    <property type="entry name" value="cNMP-bd_dom_sf"/>
</dbReference>
<evidence type="ECO:0000313" key="16">
    <source>
        <dbReference type="Proteomes" id="UP001642484"/>
    </source>
</evidence>
<dbReference type="PROSITE" id="PS00889">
    <property type="entry name" value="CNMP_BINDING_2"/>
    <property type="match status" value="1"/>
</dbReference>
<accession>A0ABP0IU81</accession>
<dbReference type="InterPro" id="IPR011009">
    <property type="entry name" value="Kinase-like_dom_sf"/>
</dbReference>
<keyword evidence="11" id="KW-0142">cGMP-binding</keyword>
<evidence type="ECO:0000256" key="5">
    <source>
        <dbReference type="ARBA" id="ARBA00022679"/>
    </source>
</evidence>
<dbReference type="Gene3D" id="3.30.200.20">
    <property type="entry name" value="Phosphorylase Kinase, domain 1"/>
    <property type="match status" value="1"/>
</dbReference>
<dbReference type="Pfam" id="PF00069">
    <property type="entry name" value="Pkinase"/>
    <property type="match status" value="1"/>
</dbReference>
<protein>
    <recommendedName>
        <fullName evidence="12">cGMP-dependent protein kinase</fullName>
    </recommendedName>
</protein>
<evidence type="ECO:0000256" key="12">
    <source>
        <dbReference type="ARBA" id="ARBA00024113"/>
    </source>
</evidence>
<organism evidence="15 16">
    <name type="scientific">Durusdinium trenchii</name>
    <dbReference type="NCBI Taxonomy" id="1381693"/>
    <lineage>
        <taxon>Eukaryota</taxon>
        <taxon>Sar</taxon>
        <taxon>Alveolata</taxon>
        <taxon>Dinophyceae</taxon>
        <taxon>Suessiales</taxon>
        <taxon>Symbiodiniaceae</taxon>
        <taxon>Durusdinium</taxon>
    </lineage>
</organism>
<comment type="caution">
    <text evidence="15">The sequence shown here is derived from an EMBL/GenBank/DDBJ whole genome shotgun (WGS) entry which is preliminary data.</text>
</comment>
<comment type="cofactor">
    <cofactor evidence="1">
        <name>Mg(2+)</name>
        <dbReference type="ChEBI" id="CHEBI:18420"/>
    </cofactor>
</comment>
<evidence type="ECO:0000256" key="6">
    <source>
        <dbReference type="ARBA" id="ARBA00022723"/>
    </source>
</evidence>
<evidence type="ECO:0000256" key="10">
    <source>
        <dbReference type="ARBA" id="ARBA00022842"/>
    </source>
</evidence>
<keyword evidence="2" id="KW-0963">Cytoplasm</keyword>
<dbReference type="InterPro" id="IPR000595">
    <property type="entry name" value="cNMP-bd_dom"/>
</dbReference>
<dbReference type="Proteomes" id="UP001642484">
    <property type="component" value="Unassembled WGS sequence"/>
</dbReference>
<dbReference type="InterPro" id="IPR008271">
    <property type="entry name" value="Ser/Thr_kinase_AS"/>
</dbReference>
<evidence type="ECO:0000256" key="7">
    <source>
        <dbReference type="ARBA" id="ARBA00022741"/>
    </source>
</evidence>
<evidence type="ECO:0000256" key="3">
    <source>
        <dbReference type="ARBA" id="ARBA00022527"/>
    </source>
</evidence>
<name>A0ABP0IU81_9DINO</name>
<evidence type="ECO:0000256" key="8">
    <source>
        <dbReference type="ARBA" id="ARBA00022777"/>
    </source>
</evidence>
<dbReference type="PROSITE" id="PS50042">
    <property type="entry name" value="CNMP_BINDING_3"/>
    <property type="match status" value="1"/>
</dbReference>
<dbReference type="SUPFAM" id="SSF51206">
    <property type="entry name" value="cAMP-binding domain-like"/>
    <property type="match status" value="1"/>
</dbReference>
<keyword evidence="5" id="KW-0808">Transferase</keyword>
<feature type="domain" description="Cyclic nucleotide-binding" evidence="14">
    <location>
        <begin position="1"/>
        <end position="43"/>
    </location>
</feature>
<dbReference type="Gene3D" id="1.10.510.10">
    <property type="entry name" value="Transferase(Phosphotransferase) domain 1"/>
    <property type="match status" value="1"/>
</dbReference>
<keyword evidence="7" id="KW-0547">Nucleotide-binding</keyword>
<keyword evidence="10" id="KW-0460">Magnesium</keyword>
<dbReference type="InterPro" id="IPR014710">
    <property type="entry name" value="RmlC-like_jellyroll"/>
</dbReference>
<evidence type="ECO:0000256" key="9">
    <source>
        <dbReference type="ARBA" id="ARBA00022840"/>
    </source>
</evidence>
<dbReference type="SMART" id="SM00220">
    <property type="entry name" value="S_TKc"/>
    <property type="match status" value="1"/>
</dbReference>
<evidence type="ECO:0000259" key="14">
    <source>
        <dbReference type="PROSITE" id="PS50042"/>
    </source>
</evidence>
<reference evidence="15 16" key="1">
    <citation type="submission" date="2024-02" db="EMBL/GenBank/DDBJ databases">
        <authorList>
            <person name="Chen Y."/>
            <person name="Shah S."/>
            <person name="Dougan E. K."/>
            <person name="Thang M."/>
            <person name="Chan C."/>
        </authorList>
    </citation>
    <scope>NUCLEOTIDE SEQUENCE [LARGE SCALE GENOMIC DNA]</scope>
</reference>
<evidence type="ECO:0000256" key="11">
    <source>
        <dbReference type="ARBA" id="ARBA00022992"/>
    </source>
</evidence>
<dbReference type="Gene3D" id="2.60.120.10">
    <property type="entry name" value="Jelly Rolls"/>
    <property type="match status" value="1"/>
</dbReference>
<dbReference type="PANTHER" id="PTHR24353:SF37">
    <property type="entry name" value="CAMP-DEPENDENT PROTEIN KINASE CATALYTIC SUBUNIT PRKX"/>
    <property type="match status" value="1"/>
</dbReference>
<evidence type="ECO:0000256" key="1">
    <source>
        <dbReference type="ARBA" id="ARBA00001946"/>
    </source>
</evidence>
<dbReference type="SUPFAM" id="SSF56112">
    <property type="entry name" value="Protein kinase-like (PK-like)"/>
    <property type="match status" value="1"/>
</dbReference>
<keyword evidence="3" id="KW-0723">Serine/threonine-protein kinase</keyword>
<feature type="domain" description="Protein kinase" evidence="13">
    <location>
        <begin position="67"/>
        <end position="349"/>
    </location>
</feature>
<evidence type="ECO:0000256" key="4">
    <source>
        <dbReference type="ARBA" id="ARBA00022535"/>
    </source>
</evidence>